<dbReference type="Gene3D" id="3.30.1330.30">
    <property type="match status" value="1"/>
</dbReference>
<dbReference type="KEGG" id="drt:Dret_0086"/>
<proteinExistence type="predicted"/>
<dbReference type="Gene3D" id="3.40.1280.10">
    <property type="match status" value="1"/>
</dbReference>
<dbReference type="SUPFAM" id="SSF55315">
    <property type="entry name" value="L30e-like"/>
    <property type="match status" value="1"/>
</dbReference>
<evidence type="ECO:0000256" key="1">
    <source>
        <dbReference type="ARBA" id="ARBA00022603"/>
    </source>
</evidence>
<dbReference type="InterPro" id="IPR004441">
    <property type="entry name" value="rRNA_MeTrfase_TrmH"/>
</dbReference>
<dbReference type="RefSeq" id="WP_015750547.1">
    <property type="nucleotide sequence ID" value="NC_013223.1"/>
</dbReference>
<gene>
    <name evidence="4" type="ordered locus">Dret_0086</name>
</gene>
<dbReference type="GO" id="GO:0005829">
    <property type="term" value="C:cytosol"/>
    <property type="evidence" value="ECO:0007669"/>
    <property type="project" value="TreeGrafter"/>
</dbReference>
<dbReference type="CDD" id="cd18103">
    <property type="entry name" value="SpoU-like_RlmB"/>
    <property type="match status" value="1"/>
</dbReference>
<dbReference type="SUPFAM" id="SSF75217">
    <property type="entry name" value="alpha/beta knot"/>
    <property type="match status" value="1"/>
</dbReference>
<dbReference type="OrthoDB" id="9785673at2"/>
<dbReference type="NCBIfam" id="TIGR00186">
    <property type="entry name" value="rRNA_methyl_3"/>
    <property type="match status" value="1"/>
</dbReference>
<dbReference type="Pfam" id="PF00588">
    <property type="entry name" value="SpoU_methylase"/>
    <property type="match status" value="1"/>
</dbReference>
<keyword evidence="5" id="KW-1185">Reference proteome</keyword>
<dbReference type="PANTHER" id="PTHR46429">
    <property type="entry name" value="23S RRNA (GUANOSINE-2'-O-)-METHYLTRANSFERASE RLMB"/>
    <property type="match status" value="1"/>
</dbReference>
<dbReference type="Proteomes" id="UP000001052">
    <property type="component" value="Chromosome"/>
</dbReference>
<organism evidence="4 5">
    <name type="scientific">Desulfohalobium retbaense (strain ATCC 49708 / DSM 5692 / JCM 16813 / HR100)</name>
    <dbReference type="NCBI Taxonomy" id="485915"/>
    <lineage>
        <taxon>Bacteria</taxon>
        <taxon>Pseudomonadati</taxon>
        <taxon>Thermodesulfobacteriota</taxon>
        <taxon>Desulfovibrionia</taxon>
        <taxon>Desulfovibrionales</taxon>
        <taxon>Desulfohalobiaceae</taxon>
        <taxon>Desulfohalobium</taxon>
    </lineage>
</organism>
<dbReference type="InterPro" id="IPR029064">
    <property type="entry name" value="Ribosomal_eL30-like_sf"/>
</dbReference>
<dbReference type="SMART" id="SM00967">
    <property type="entry name" value="SpoU_sub_bind"/>
    <property type="match status" value="1"/>
</dbReference>
<reference evidence="5" key="1">
    <citation type="submission" date="2009-09" db="EMBL/GenBank/DDBJ databases">
        <title>The complete chromosome of Desulfohalobium retbaense DSM 5692.</title>
        <authorList>
            <consortium name="US DOE Joint Genome Institute (JGI-PGF)"/>
            <person name="Lucas S."/>
            <person name="Copeland A."/>
            <person name="Lapidus A."/>
            <person name="Glavina del Rio T."/>
            <person name="Dalin E."/>
            <person name="Tice H."/>
            <person name="Bruce D."/>
            <person name="Goodwin L."/>
            <person name="Pitluck S."/>
            <person name="Kyrpides N."/>
            <person name="Mavromatis K."/>
            <person name="Ivanova N."/>
            <person name="Mikhailova N."/>
            <person name="Munk A.C."/>
            <person name="Brettin T."/>
            <person name="Detter J.C."/>
            <person name="Han C."/>
            <person name="Tapia R."/>
            <person name="Larimer F."/>
            <person name="Land M."/>
            <person name="Hauser L."/>
            <person name="Markowitz V."/>
            <person name="Cheng J.-F."/>
            <person name="Hugenholtz P."/>
            <person name="Woyke T."/>
            <person name="Wu D."/>
            <person name="Spring S."/>
            <person name="Klenk H.-P."/>
            <person name="Eisen J.A."/>
        </authorList>
    </citation>
    <scope>NUCLEOTIDE SEQUENCE [LARGE SCALE GENOMIC DNA]</scope>
    <source>
        <strain evidence="5">DSM 5692</strain>
    </source>
</reference>
<dbReference type="Pfam" id="PF08032">
    <property type="entry name" value="SpoU_sub_bind"/>
    <property type="match status" value="1"/>
</dbReference>
<accession>C8WZB3</accession>
<evidence type="ECO:0000256" key="2">
    <source>
        <dbReference type="ARBA" id="ARBA00022679"/>
    </source>
</evidence>
<keyword evidence="1 4" id="KW-0489">Methyltransferase</keyword>
<dbReference type="InterPro" id="IPR013123">
    <property type="entry name" value="SpoU_subst-bd"/>
</dbReference>
<dbReference type="InterPro" id="IPR001537">
    <property type="entry name" value="SpoU_MeTrfase"/>
</dbReference>
<dbReference type="AlphaFoldDB" id="C8WZB3"/>
<dbReference type="HOGENOM" id="CLU_021322_0_1_7"/>
<dbReference type="eggNOG" id="COG0566">
    <property type="taxonomic scope" value="Bacteria"/>
</dbReference>
<sequence length="244" mass="25984">MTEYSHVVAGLHPVKELLERTPDRVETVLLQKGGRQQKEIKDLCQATGIRFQILPRAQLDKLISAHHQGIAARVFSPGFVDPQVLLETVADAPLPLLIALDQVQDPGNIGTLARTLYSLGGAGLVLPKNRSAPLGGGALKASSGALNYLPVAQVTNLGRFLEQATQAALPVIGTGLTPDSLSVYKARLSTPAVLVLGNEHKGMRPGVAKKCETVVSIPLQRQFDSLNVAQAGAILISEFLRQRG</sequence>
<dbReference type="GO" id="GO:0008173">
    <property type="term" value="F:RNA methyltransferase activity"/>
    <property type="evidence" value="ECO:0007669"/>
    <property type="project" value="InterPro"/>
</dbReference>
<dbReference type="PANTHER" id="PTHR46429:SF1">
    <property type="entry name" value="23S RRNA (GUANOSINE-2'-O-)-METHYLTRANSFERASE RLMB"/>
    <property type="match status" value="1"/>
</dbReference>
<evidence type="ECO:0000313" key="4">
    <source>
        <dbReference type="EMBL" id="ACV67388.1"/>
    </source>
</evidence>
<dbReference type="InterPro" id="IPR029028">
    <property type="entry name" value="Alpha/beta_knot_MTases"/>
</dbReference>
<dbReference type="GO" id="GO:0032259">
    <property type="term" value="P:methylation"/>
    <property type="evidence" value="ECO:0007669"/>
    <property type="project" value="UniProtKB-KW"/>
</dbReference>
<evidence type="ECO:0000313" key="5">
    <source>
        <dbReference type="Proteomes" id="UP000001052"/>
    </source>
</evidence>
<dbReference type="GO" id="GO:0006396">
    <property type="term" value="P:RNA processing"/>
    <property type="evidence" value="ECO:0007669"/>
    <property type="project" value="InterPro"/>
</dbReference>
<name>C8WZB3_DESRD</name>
<evidence type="ECO:0000259" key="3">
    <source>
        <dbReference type="SMART" id="SM00967"/>
    </source>
</evidence>
<reference evidence="4 5" key="2">
    <citation type="journal article" date="2010" name="Stand. Genomic Sci.">
        <title>Complete genome sequence of Desulfohalobium retbaense type strain (HR(100)).</title>
        <authorList>
            <person name="Spring S."/>
            <person name="Nolan M."/>
            <person name="Lapidus A."/>
            <person name="Glavina Del Rio T."/>
            <person name="Copeland A."/>
            <person name="Tice H."/>
            <person name="Cheng J.F."/>
            <person name="Lucas S."/>
            <person name="Land M."/>
            <person name="Chen F."/>
            <person name="Bruce D."/>
            <person name="Goodwin L."/>
            <person name="Pitluck S."/>
            <person name="Ivanova N."/>
            <person name="Mavromatis K."/>
            <person name="Mikhailova N."/>
            <person name="Pati A."/>
            <person name="Chen A."/>
            <person name="Palaniappan K."/>
            <person name="Hauser L."/>
            <person name="Chang Y.J."/>
            <person name="Jeffries C.D."/>
            <person name="Munk C."/>
            <person name="Kiss H."/>
            <person name="Chain P."/>
            <person name="Han C."/>
            <person name="Brettin T."/>
            <person name="Detter J.C."/>
            <person name="Schuler E."/>
            <person name="Goker M."/>
            <person name="Rohde M."/>
            <person name="Bristow J."/>
            <person name="Eisen J.A."/>
            <person name="Markowitz V."/>
            <person name="Hugenholtz P."/>
            <person name="Kyrpides N.C."/>
            <person name="Klenk H.P."/>
        </authorList>
    </citation>
    <scope>NUCLEOTIDE SEQUENCE [LARGE SCALE GENOMIC DNA]</scope>
    <source>
        <strain evidence="4 5">DSM 5692</strain>
    </source>
</reference>
<dbReference type="InterPro" id="IPR029026">
    <property type="entry name" value="tRNA_m1G_MTases_N"/>
</dbReference>
<feature type="domain" description="RNA 2-O ribose methyltransferase substrate binding" evidence="3">
    <location>
        <begin position="7"/>
        <end position="80"/>
    </location>
</feature>
<dbReference type="EMBL" id="CP001734">
    <property type="protein sequence ID" value="ACV67388.1"/>
    <property type="molecule type" value="Genomic_DNA"/>
</dbReference>
<dbReference type="GO" id="GO:0003723">
    <property type="term" value="F:RNA binding"/>
    <property type="evidence" value="ECO:0007669"/>
    <property type="project" value="InterPro"/>
</dbReference>
<keyword evidence="2" id="KW-0808">Transferase</keyword>
<dbReference type="STRING" id="485915.Dret_0086"/>
<protein>
    <submittedName>
        <fullName evidence="4">RNA methyltransferase, TrmH family, group 3</fullName>
    </submittedName>
</protein>